<dbReference type="STRING" id="765257.A0A0C9YTJ2"/>
<proteinExistence type="predicted"/>
<feature type="non-terminal residue" evidence="2">
    <location>
        <position position="1"/>
    </location>
</feature>
<name>A0A0C9YTJ2_9AGAM</name>
<dbReference type="OrthoDB" id="2804090at2759"/>
<feature type="non-terminal residue" evidence="2">
    <location>
        <position position="292"/>
    </location>
</feature>
<reference evidence="3" key="2">
    <citation type="submission" date="2015-01" db="EMBL/GenBank/DDBJ databases">
        <title>Evolutionary Origins and Diversification of the Mycorrhizal Mutualists.</title>
        <authorList>
            <consortium name="DOE Joint Genome Institute"/>
            <consortium name="Mycorrhizal Genomics Consortium"/>
            <person name="Kohler A."/>
            <person name="Kuo A."/>
            <person name="Nagy L.G."/>
            <person name="Floudas D."/>
            <person name="Copeland A."/>
            <person name="Barry K.W."/>
            <person name="Cichocki N."/>
            <person name="Veneault-Fourrey C."/>
            <person name="LaButti K."/>
            <person name="Lindquist E.A."/>
            <person name="Lipzen A."/>
            <person name="Lundell T."/>
            <person name="Morin E."/>
            <person name="Murat C."/>
            <person name="Riley R."/>
            <person name="Ohm R."/>
            <person name="Sun H."/>
            <person name="Tunlid A."/>
            <person name="Henrissat B."/>
            <person name="Grigoriev I.V."/>
            <person name="Hibbett D.S."/>
            <person name="Martin F."/>
        </authorList>
    </citation>
    <scope>NUCLEOTIDE SEQUENCE [LARGE SCALE GENOMIC DNA]</scope>
    <source>
        <strain evidence="3">441</strain>
    </source>
</reference>
<evidence type="ECO:0000313" key="2">
    <source>
        <dbReference type="EMBL" id="KIK13607.1"/>
    </source>
</evidence>
<dbReference type="HOGENOM" id="CLU_016057_0_0_1"/>
<dbReference type="EMBL" id="KN833985">
    <property type="protein sequence ID" value="KIK13607.1"/>
    <property type="molecule type" value="Genomic_DNA"/>
</dbReference>
<evidence type="ECO:0000256" key="1">
    <source>
        <dbReference type="SAM" id="MobiDB-lite"/>
    </source>
</evidence>
<gene>
    <name evidence="2" type="ORF">PISMIDRAFT_32652</name>
</gene>
<dbReference type="Proteomes" id="UP000054018">
    <property type="component" value="Unassembled WGS sequence"/>
</dbReference>
<reference evidence="2 3" key="1">
    <citation type="submission" date="2014-04" db="EMBL/GenBank/DDBJ databases">
        <authorList>
            <consortium name="DOE Joint Genome Institute"/>
            <person name="Kuo A."/>
            <person name="Kohler A."/>
            <person name="Costa M.D."/>
            <person name="Nagy L.G."/>
            <person name="Floudas D."/>
            <person name="Copeland A."/>
            <person name="Barry K.W."/>
            <person name="Cichocki N."/>
            <person name="Veneault-Fourrey C."/>
            <person name="LaButti K."/>
            <person name="Lindquist E.A."/>
            <person name="Lipzen A."/>
            <person name="Lundell T."/>
            <person name="Morin E."/>
            <person name="Murat C."/>
            <person name="Sun H."/>
            <person name="Tunlid A."/>
            <person name="Henrissat B."/>
            <person name="Grigoriev I.V."/>
            <person name="Hibbett D.S."/>
            <person name="Martin F."/>
            <person name="Nordberg H.P."/>
            <person name="Cantor M.N."/>
            <person name="Hua S.X."/>
        </authorList>
    </citation>
    <scope>NUCLEOTIDE SEQUENCE [LARGE SCALE GENOMIC DNA]</scope>
    <source>
        <strain evidence="2 3">441</strain>
    </source>
</reference>
<dbReference type="AlphaFoldDB" id="A0A0C9YTJ2"/>
<evidence type="ECO:0000313" key="3">
    <source>
        <dbReference type="Proteomes" id="UP000054018"/>
    </source>
</evidence>
<organism evidence="2 3">
    <name type="scientific">Pisolithus microcarpus 441</name>
    <dbReference type="NCBI Taxonomy" id="765257"/>
    <lineage>
        <taxon>Eukaryota</taxon>
        <taxon>Fungi</taxon>
        <taxon>Dikarya</taxon>
        <taxon>Basidiomycota</taxon>
        <taxon>Agaricomycotina</taxon>
        <taxon>Agaricomycetes</taxon>
        <taxon>Agaricomycetidae</taxon>
        <taxon>Boletales</taxon>
        <taxon>Sclerodermatineae</taxon>
        <taxon>Pisolithaceae</taxon>
        <taxon>Pisolithus</taxon>
    </lineage>
</organism>
<protein>
    <submittedName>
        <fullName evidence="2">Uncharacterized protein</fullName>
    </submittedName>
</protein>
<feature type="region of interest" description="Disordered" evidence="1">
    <location>
        <begin position="266"/>
        <end position="292"/>
    </location>
</feature>
<keyword evidence="3" id="KW-1185">Reference proteome</keyword>
<accession>A0A0C9YTJ2</accession>
<sequence length="292" mass="33152">PRATYFEDKELCAGADGRFRLVDCFQWPQSYNKEYDYAVCIPRKERFPFPNPLHIAWYTLTSADFVIPASSLFAVGQLHESKVKDFEHLFQTLQGHHHSLQNRPICHGLMCILMQLVQHEVMHLRHHPLVFRDLVVFVSQLQCTLLDIHAVLEYIEILYPLLTNVPSTPVHANPNWMGCFTNNTQICEVLHLAGVPVWLVHREEFISPTMNIVQLVRLTFPDNIVKVTYTENGVAKPFPAVYCGPCGALRHFHICHSYHGNLTETPTPTTAGSSSSHPSSSGGKQLSQKQTK</sequence>